<dbReference type="EMBL" id="JACXLD010000003">
    <property type="protein sequence ID" value="MBD2858888.1"/>
    <property type="molecule type" value="Genomic_DNA"/>
</dbReference>
<dbReference type="GO" id="GO:0003677">
    <property type="term" value="F:DNA binding"/>
    <property type="evidence" value="ECO:0007669"/>
    <property type="project" value="UniProtKB-KW"/>
</dbReference>
<evidence type="ECO:0000256" key="2">
    <source>
        <dbReference type="ARBA" id="ARBA00022649"/>
    </source>
</evidence>
<evidence type="ECO:0000256" key="6">
    <source>
        <dbReference type="ARBA" id="ARBA00049988"/>
    </source>
</evidence>
<evidence type="ECO:0000313" key="8">
    <source>
        <dbReference type="EMBL" id="MBD2858888.1"/>
    </source>
</evidence>
<protein>
    <submittedName>
        <fullName evidence="8">DUF1778 domain-containing protein</fullName>
    </submittedName>
</protein>
<name>A0A927GW91_9GAMM</name>
<comment type="caution">
    <text evidence="8">The sequence shown here is derived from an EMBL/GenBank/DDBJ whole genome shotgun (WGS) entry which is preliminary data.</text>
</comment>
<dbReference type="RefSeq" id="WP_190764166.1">
    <property type="nucleotide sequence ID" value="NZ_JACXLD010000003.1"/>
</dbReference>
<accession>A0A927GW91</accession>
<keyword evidence="1" id="KW-0678">Repressor</keyword>
<evidence type="ECO:0000256" key="1">
    <source>
        <dbReference type="ARBA" id="ARBA00022491"/>
    </source>
</evidence>
<evidence type="ECO:0000256" key="7">
    <source>
        <dbReference type="SAM" id="MobiDB-lite"/>
    </source>
</evidence>
<keyword evidence="5" id="KW-0804">Transcription</keyword>
<organism evidence="8 9">
    <name type="scientific">Spongiibacter pelagi</name>
    <dbReference type="NCBI Taxonomy" id="2760804"/>
    <lineage>
        <taxon>Bacteria</taxon>
        <taxon>Pseudomonadati</taxon>
        <taxon>Pseudomonadota</taxon>
        <taxon>Gammaproteobacteria</taxon>
        <taxon>Cellvibrionales</taxon>
        <taxon>Spongiibacteraceae</taxon>
        <taxon>Spongiibacter</taxon>
    </lineage>
</organism>
<dbReference type="InterPro" id="IPR014795">
    <property type="entry name" value="TacA_1-like"/>
</dbReference>
<keyword evidence="3" id="KW-0805">Transcription regulation</keyword>
<sequence length="90" mass="10188">MATTTTLNIRTTTDVKRLIQQAAEIVGSNKSEFAIQAAQEKAREVLLDRVHFALSDEQMERFNNICDQPLPASSRKSVERLLSRKAPWES</sequence>
<feature type="region of interest" description="Disordered" evidence="7">
    <location>
        <begin position="67"/>
        <end position="90"/>
    </location>
</feature>
<dbReference type="AlphaFoldDB" id="A0A927GW91"/>
<evidence type="ECO:0000256" key="4">
    <source>
        <dbReference type="ARBA" id="ARBA00023125"/>
    </source>
</evidence>
<keyword evidence="4" id="KW-0238">DNA-binding</keyword>
<dbReference type="PANTHER" id="PTHR35401">
    <property type="entry name" value="COPG FAMILY HELIX-TURN-HELIX PROTEIN-RELATED-RELATED"/>
    <property type="match status" value="1"/>
</dbReference>
<dbReference type="Proteomes" id="UP000610558">
    <property type="component" value="Unassembled WGS sequence"/>
</dbReference>
<dbReference type="GO" id="GO:0006355">
    <property type="term" value="P:regulation of DNA-templated transcription"/>
    <property type="evidence" value="ECO:0007669"/>
    <property type="project" value="InterPro"/>
</dbReference>
<comment type="similarity">
    <text evidence="6">Belongs to the TacA antitoxin family.</text>
</comment>
<keyword evidence="2" id="KW-1277">Toxin-antitoxin system</keyword>
<dbReference type="Gene3D" id="1.20.5.780">
    <property type="entry name" value="Single helix bin"/>
    <property type="match status" value="1"/>
</dbReference>
<evidence type="ECO:0000256" key="3">
    <source>
        <dbReference type="ARBA" id="ARBA00023015"/>
    </source>
</evidence>
<feature type="compositionally biased region" description="Basic and acidic residues" evidence="7">
    <location>
        <begin position="76"/>
        <end position="90"/>
    </location>
</feature>
<gene>
    <name evidence="8" type="ORF">IB286_07665</name>
</gene>
<keyword evidence="9" id="KW-1185">Reference proteome</keyword>
<evidence type="ECO:0000256" key="5">
    <source>
        <dbReference type="ARBA" id="ARBA00023163"/>
    </source>
</evidence>
<reference evidence="8" key="1">
    <citation type="submission" date="2020-09" db="EMBL/GenBank/DDBJ databases">
        <authorList>
            <person name="Yoon J.-W."/>
        </authorList>
    </citation>
    <scope>NUCLEOTIDE SEQUENCE</scope>
    <source>
        <strain evidence="8">KMU-158</strain>
    </source>
</reference>
<dbReference type="InterPro" id="IPR010985">
    <property type="entry name" value="Ribbon_hlx_hlx"/>
</dbReference>
<dbReference type="PANTHER" id="PTHR35401:SF1">
    <property type="entry name" value="CYTOPLASMIC PROTEIN"/>
    <property type="match status" value="1"/>
</dbReference>
<evidence type="ECO:0000313" key="9">
    <source>
        <dbReference type="Proteomes" id="UP000610558"/>
    </source>
</evidence>
<dbReference type="SUPFAM" id="SSF47598">
    <property type="entry name" value="Ribbon-helix-helix"/>
    <property type="match status" value="1"/>
</dbReference>
<proteinExistence type="inferred from homology"/>
<dbReference type="Pfam" id="PF08681">
    <property type="entry name" value="TacA1"/>
    <property type="match status" value="1"/>
</dbReference>